<dbReference type="Pfam" id="PF00723">
    <property type="entry name" value="Glyco_hydro_15"/>
    <property type="match status" value="1"/>
</dbReference>
<name>A0A841P7T0_9HYPH</name>
<dbReference type="Pfam" id="PF09137">
    <property type="entry name" value="Glucodextran_N"/>
    <property type="match status" value="1"/>
</dbReference>
<dbReference type="AlphaFoldDB" id="A0A841P7T0"/>
<dbReference type="EMBL" id="JACHEF010000002">
    <property type="protein sequence ID" value="MBB6409503.1"/>
    <property type="molecule type" value="Genomic_DNA"/>
</dbReference>
<dbReference type="InterPro" id="IPR011613">
    <property type="entry name" value="GH15-like"/>
</dbReference>
<dbReference type="RefSeq" id="WP_184872547.1">
    <property type="nucleotide sequence ID" value="NZ_JACHEF010000002.1"/>
</dbReference>
<dbReference type="GO" id="GO:0004339">
    <property type="term" value="F:glucan 1,4-alpha-glucosidase activity"/>
    <property type="evidence" value="ECO:0007669"/>
    <property type="project" value="UniProtKB-EC"/>
</dbReference>
<dbReference type="SUPFAM" id="SSF48208">
    <property type="entry name" value="Six-hairpin glycosidases"/>
    <property type="match status" value="1"/>
</dbReference>
<dbReference type="InterPro" id="IPR008928">
    <property type="entry name" value="6-hairpin_glycosidase_sf"/>
</dbReference>
<dbReference type="PROSITE" id="PS00820">
    <property type="entry name" value="GLUCOAMYLASE"/>
    <property type="match status" value="1"/>
</dbReference>
<dbReference type="EC" id="3.2.1.3" evidence="6"/>
<dbReference type="InterPro" id="IPR011013">
    <property type="entry name" value="Gal_mutarotase_sf_dom"/>
</dbReference>
<dbReference type="PANTHER" id="PTHR31616">
    <property type="entry name" value="TREHALASE"/>
    <property type="match status" value="1"/>
</dbReference>
<accession>A0A841P7T0</accession>
<dbReference type="InterPro" id="IPR015220">
    <property type="entry name" value="Glucodextranase_N"/>
</dbReference>
<dbReference type="Proteomes" id="UP000556329">
    <property type="component" value="Unassembled WGS sequence"/>
</dbReference>
<comment type="caution">
    <text evidence="6">The sequence shown here is derived from an EMBL/GenBank/DDBJ whole genome shotgun (WGS) entry which is preliminary data.</text>
</comment>
<dbReference type="GO" id="GO:0030246">
    <property type="term" value="F:carbohydrate binding"/>
    <property type="evidence" value="ECO:0007669"/>
    <property type="project" value="InterPro"/>
</dbReference>
<dbReference type="InterPro" id="IPR006425">
    <property type="entry name" value="Glucoamylase_bac"/>
</dbReference>
<evidence type="ECO:0000313" key="7">
    <source>
        <dbReference type="Proteomes" id="UP000556329"/>
    </source>
</evidence>
<dbReference type="GO" id="GO:0005975">
    <property type="term" value="P:carbohydrate metabolic process"/>
    <property type="evidence" value="ECO:0007669"/>
    <property type="project" value="InterPro"/>
</dbReference>
<dbReference type="SUPFAM" id="SSF74650">
    <property type="entry name" value="Galactose mutarotase-like"/>
    <property type="match status" value="1"/>
</dbReference>
<feature type="domain" description="Glucodextranase N-terminal" evidence="5">
    <location>
        <begin position="8"/>
        <end position="272"/>
    </location>
</feature>
<keyword evidence="7" id="KW-1185">Reference proteome</keyword>
<proteinExistence type="inferred from homology"/>
<comment type="similarity">
    <text evidence="1">Belongs to the glycosyl hydrolase 15 family.</text>
</comment>
<evidence type="ECO:0000313" key="6">
    <source>
        <dbReference type="EMBL" id="MBB6409503.1"/>
    </source>
</evidence>
<dbReference type="NCBIfam" id="TIGR01535">
    <property type="entry name" value="glucan_glucosid"/>
    <property type="match status" value="1"/>
</dbReference>
<evidence type="ECO:0000256" key="3">
    <source>
        <dbReference type="ARBA" id="ARBA00023295"/>
    </source>
</evidence>
<gene>
    <name evidence="6" type="ORF">HNQ71_002168</name>
</gene>
<feature type="domain" description="GH15-like" evidence="4">
    <location>
        <begin position="375"/>
        <end position="623"/>
    </location>
</feature>
<dbReference type="InterPro" id="IPR014718">
    <property type="entry name" value="GH-type_carb-bd"/>
</dbReference>
<dbReference type="CDD" id="cd07430">
    <property type="entry name" value="GH15_N"/>
    <property type="match status" value="1"/>
</dbReference>
<dbReference type="InterPro" id="IPR012341">
    <property type="entry name" value="6hp_glycosidase-like_sf"/>
</dbReference>
<keyword evidence="2 6" id="KW-0378">Hydrolase</keyword>
<evidence type="ECO:0000259" key="5">
    <source>
        <dbReference type="Pfam" id="PF09137"/>
    </source>
</evidence>
<organism evidence="6 7">
    <name type="scientific">Mesorhizobium sangaii</name>
    <dbReference type="NCBI Taxonomy" id="505389"/>
    <lineage>
        <taxon>Bacteria</taxon>
        <taxon>Pseudomonadati</taxon>
        <taxon>Pseudomonadota</taxon>
        <taxon>Alphaproteobacteria</taxon>
        <taxon>Hyphomicrobiales</taxon>
        <taxon>Phyllobacteriaceae</taxon>
        <taxon>Mesorhizobium</taxon>
    </lineage>
</organism>
<evidence type="ECO:0000256" key="1">
    <source>
        <dbReference type="ARBA" id="ARBA00006188"/>
    </source>
</evidence>
<keyword evidence="3 6" id="KW-0326">Glycosidase</keyword>
<dbReference type="PANTHER" id="PTHR31616:SF0">
    <property type="entry name" value="GLUCAN 1,4-ALPHA-GLUCOSIDASE"/>
    <property type="match status" value="1"/>
</dbReference>
<sequence>MPVTPNVAPGAPGIPARWTSSAKSGVGTSLSPSGRIWFTISHGILNEIYYPHLDSACTRDLGLIVTGPDGYFSEEKRNAAHSIEPFEDGVPAYKLVNTAADGAYKIEKRILADPARPALLQEITFTALQGADGDHRVYALLAPHLVNAGMGNTAWVGDHKGKPVLFASGRGTYLALASSLPWRTGAAGYVGVSDGWQQLHNTGELDPACLRAEDGNVALTGEIGFTASKTTALLALGFGSTSDEAAENAFASLKQGFEPAAKSYVERWRKWQKSLLALDRHGESGINFYRVSTAVLATHRSIAIPGAAVASLSIPWGFDKGDDDLGGYHLVWPRDLVETAGGFLAAGDAASALQILDYLSSIQQPDGHWPQNAWLDGSAYWPGIQMDECAFPLLLADALHRAGHLPRAKLLAFQPMIERAAGYVVRNGPVTGEDRWEEDAGYSPFTLAVEIAALLAAADLLDACGKQDAATYLRETADVWNDQVERWTYVTGTAPCRQAGVGGYYVRIAPPDSAEAGSPKDGYVPIKNRPPGDTDQPAEAIVSPDALALVRFGLRAADDQRIVDTVTIIDAQLRCDLPQGPLWYRYNGDGYGEHEDGAPFDGTGQGRPWPLLAGERAHYELAAGRKDRAVDLLAALEGSAGLGGLLPEQAWDGADMAERELLHGRPSGSAMPLVWAHSEHIKLLRSVRDGTVFDMPPQGVKRYIEDKTVSPFRTWRFNNKIRTLPAGKTLRVELLAQATVRWSSDNWATAVDTPTVENAFGIHLVDLPTASLPCGSSLIFTFFWPGAGDWENVDFSVISGDQDSQSILPR</sequence>
<dbReference type="GO" id="GO:0016757">
    <property type="term" value="F:glycosyltransferase activity"/>
    <property type="evidence" value="ECO:0007669"/>
    <property type="project" value="UniProtKB-ARBA"/>
</dbReference>
<evidence type="ECO:0000259" key="4">
    <source>
        <dbReference type="Pfam" id="PF00723"/>
    </source>
</evidence>
<dbReference type="InterPro" id="IPR046966">
    <property type="entry name" value="Glucoamylase_active_site"/>
</dbReference>
<evidence type="ECO:0000256" key="2">
    <source>
        <dbReference type="ARBA" id="ARBA00022801"/>
    </source>
</evidence>
<protein>
    <submittedName>
        <fullName evidence="6">Glucoamylase</fullName>
        <ecNumber evidence="6">3.2.1.3</ecNumber>
    </submittedName>
</protein>
<reference evidence="6 7" key="1">
    <citation type="submission" date="2020-08" db="EMBL/GenBank/DDBJ databases">
        <title>Genomic Encyclopedia of Type Strains, Phase IV (KMG-IV): sequencing the most valuable type-strain genomes for metagenomic binning, comparative biology and taxonomic classification.</title>
        <authorList>
            <person name="Goeker M."/>
        </authorList>
    </citation>
    <scope>NUCLEOTIDE SEQUENCE [LARGE SCALE GENOMIC DNA]</scope>
    <source>
        <strain evidence="6 7">DSM 100039</strain>
    </source>
</reference>
<dbReference type="Gene3D" id="1.50.10.10">
    <property type="match status" value="1"/>
</dbReference>
<dbReference type="Gene3D" id="2.70.98.10">
    <property type="match status" value="1"/>
</dbReference>